<feature type="signal peptide" evidence="1">
    <location>
        <begin position="1"/>
        <end position="20"/>
    </location>
</feature>
<keyword evidence="1" id="KW-0732">Signal</keyword>
<name>A0ABQ6IBL0_9MICO</name>
<evidence type="ECO:0000313" key="2">
    <source>
        <dbReference type="EMBL" id="GMA34577.1"/>
    </source>
</evidence>
<organism evidence="2 3">
    <name type="scientific">Demequina litorisediminis</name>
    <dbReference type="NCBI Taxonomy" id="1849022"/>
    <lineage>
        <taxon>Bacteria</taxon>
        <taxon>Bacillati</taxon>
        <taxon>Actinomycetota</taxon>
        <taxon>Actinomycetes</taxon>
        <taxon>Micrococcales</taxon>
        <taxon>Demequinaceae</taxon>
        <taxon>Demequina</taxon>
    </lineage>
</organism>
<proteinExistence type="predicted"/>
<keyword evidence="3" id="KW-1185">Reference proteome</keyword>
<evidence type="ECO:0000256" key="1">
    <source>
        <dbReference type="SAM" id="SignalP"/>
    </source>
</evidence>
<dbReference type="Proteomes" id="UP001157125">
    <property type="component" value="Unassembled WGS sequence"/>
</dbReference>
<evidence type="ECO:0008006" key="4">
    <source>
        <dbReference type="Google" id="ProtNLM"/>
    </source>
</evidence>
<dbReference type="EMBL" id="BSUN01000001">
    <property type="protein sequence ID" value="GMA34577.1"/>
    <property type="molecule type" value="Genomic_DNA"/>
</dbReference>
<reference evidence="3" key="1">
    <citation type="journal article" date="2019" name="Int. J. Syst. Evol. Microbiol.">
        <title>The Global Catalogue of Microorganisms (GCM) 10K type strain sequencing project: providing services to taxonomists for standard genome sequencing and annotation.</title>
        <authorList>
            <consortium name="The Broad Institute Genomics Platform"/>
            <consortium name="The Broad Institute Genome Sequencing Center for Infectious Disease"/>
            <person name="Wu L."/>
            <person name="Ma J."/>
        </authorList>
    </citation>
    <scope>NUCLEOTIDE SEQUENCE [LARGE SCALE GENOMIC DNA]</scope>
    <source>
        <strain evidence="3">NBRC 112299</strain>
    </source>
</reference>
<evidence type="ECO:0000313" key="3">
    <source>
        <dbReference type="Proteomes" id="UP001157125"/>
    </source>
</evidence>
<feature type="chain" id="PRO_5047165500" description="Lipoprotein" evidence="1">
    <location>
        <begin position="21"/>
        <end position="240"/>
    </location>
</feature>
<dbReference type="RefSeq" id="WP_284327471.1">
    <property type="nucleotide sequence ID" value="NZ_BSUN01000001.1"/>
</dbReference>
<gene>
    <name evidence="2" type="ORF">GCM10025876_07810</name>
</gene>
<comment type="caution">
    <text evidence="2">The sequence shown here is derived from an EMBL/GenBank/DDBJ whole genome shotgun (WGS) entry which is preliminary data.</text>
</comment>
<protein>
    <recommendedName>
        <fullName evidence="4">Lipoprotein</fullName>
    </recommendedName>
</protein>
<sequence length="240" mass="26406">MLSRTWIVTLVGAACATTLAGCSLVDGTTSPTVTVTAHATTTAEPSAQPAVTITAAPTVDGTYARPLWLGQVPLDMGDNNLGVPGDTPEALQDRRLEPRAWLPDPESEEWFQRISMDVPQDVVTRSSWQAGCPVDISEMAYIEMPYWGFDKKVHTGEMIIHEDHVEDVAKAFEKIFDAQYPIEEMRVISREERDSPPTGDHNVTSGFTCRQIVGACRTLVAARLRQGHRHQSLPQPVPSR</sequence>
<dbReference type="PROSITE" id="PS51257">
    <property type="entry name" value="PROKAR_LIPOPROTEIN"/>
    <property type="match status" value="1"/>
</dbReference>
<accession>A0ABQ6IBL0</accession>